<dbReference type="KEGG" id="aprc:113866227"/>
<keyword evidence="8" id="KW-1185">Reference proteome</keyword>
<keyword evidence="5" id="KW-0539">Nucleus</keyword>
<comment type="subcellular location">
    <subcellularLocation>
        <location evidence="1">Nucleus</location>
    </subcellularLocation>
</comment>
<dbReference type="InterPro" id="IPR003657">
    <property type="entry name" value="WRKY_dom"/>
</dbReference>
<dbReference type="SUPFAM" id="SSF118290">
    <property type="entry name" value="WRKY DNA-binding domain"/>
    <property type="match status" value="1"/>
</dbReference>
<dbReference type="GO" id="GO:0005634">
    <property type="term" value="C:nucleus"/>
    <property type="evidence" value="ECO:0007669"/>
    <property type="project" value="UniProtKB-SubCell"/>
</dbReference>
<evidence type="ECO:0000259" key="7">
    <source>
        <dbReference type="PROSITE" id="PS50811"/>
    </source>
</evidence>
<accession>A0A8B8LNE5</accession>
<keyword evidence="6" id="KW-0175">Coiled coil</keyword>
<evidence type="ECO:0000313" key="8">
    <source>
        <dbReference type="Proteomes" id="UP000694853"/>
    </source>
</evidence>
<evidence type="ECO:0000256" key="2">
    <source>
        <dbReference type="ARBA" id="ARBA00023015"/>
    </source>
</evidence>
<dbReference type="Gene3D" id="2.20.25.80">
    <property type="entry name" value="WRKY domain"/>
    <property type="match status" value="1"/>
</dbReference>
<gene>
    <name evidence="9" type="primary">LOC113866227</name>
</gene>
<dbReference type="RefSeq" id="XP_027356908.1">
    <property type="nucleotide sequence ID" value="XM_027501107.1"/>
</dbReference>
<dbReference type="InterPro" id="IPR036576">
    <property type="entry name" value="WRKY_dom_sf"/>
</dbReference>
<dbReference type="GO" id="GO:0003700">
    <property type="term" value="F:DNA-binding transcription factor activity"/>
    <property type="evidence" value="ECO:0007669"/>
    <property type="project" value="InterPro"/>
</dbReference>
<sequence>MDERLKVKEEMFEAKLQHVKEENRTLRLMLEALNSKCEKLQSHLKEINNAAQVGIMKSNQSGIGSYLDTHYRAIPEFSQAQKLSQIFVRTHPEDNSLTVKDGYQWKKYGQKVTKDNASPRAYYKCSMAPSCPVKKRVQRSILDRSILVATYEGTHNHGVFGELHQPSSSTPQSSVMANNLPMTIMPKNKDTMNMDLNLCRWAQTDIRLCEDHKQQQNARGNQSKIEENVGSLIKEPDFTIPLAKAVVHSIKNESKQLGLNLNLGLPESQV</sequence>
<evidence type="ECO:0000256" key="3">
    <source>
        <dbReference type="ARBA" id="ARBA00023125"/>
    </source>
</evidence>
<name>A0A8B8LNE5_ABRPR</name>
<dbReference type="PROSITE" id="PS50811">
    <property type="entry name" value="WRKY"/>
    <property type="match status" value="1"/>
</dbReference>
<dbReference type="PANTHER" id="PTHR31429">
    <property type="entry name" value="WRKY TRANSCRIPTION FACTOR 36-RELATED"/>
    <property type="match status" value="1"/>
</dbReference>
<reference evidence="9" key="2">
    <citation type="submission" date="2025-08" db="UniProtKB">
        <authorList>
            <consortium name="RefSeq"/>
        </authorList>
    </citation>
    <scope>IDENTIFICATION</scope>
    <source>
        <tissue evidence="9">Young leaves</tissue>
    </source>
</reference>
<feature type="coiled-coil region" evidence="6">
    <location>
        <begin position="16"/>
        <end position="50"/>
    </location>
</feature>
<dbReference type="OrthoDB" id="1931489at2759"/>
<evidence type="ECO:0000256" key="1">
    <source>
        <dbReference type="ARBA" id="ARBA00004123"/>
    </source>
</evidence>
<evidence type="ECO:0000256" key="5">
    <source>
        <dbReference type="ARBA" id="ARBA00023242"/>
    </source>
</evidence>
<dbReference type="SMART" id="SM00774">
    <property type="entry name" value="WRKY"/>
    <property type="match status" value="1"/>
</dbReference>
<organism evidence="8 9">
    <name type="scientific">Abrus precatorius</name>
    <name type="common">Indian licorice</name>
    <name type="synonym">Glycine abrus</name>
    <dbReference type="NCBI Taxonomy" id="3816"/>
    <lineage>
        <taxon>Eukaryota</taxon>
        <taxon>Viridiplantae</taxon>
        <taxon>Streptophyta</taxon>
        <taxon>Embryophyta</taxon>
        <taxon>Tracheophyta</taxon>
        <taxon>Spermatophyta</taxon>
        <taxon>Magnoliopsida</taxon>
        <taxon>eudicotyledons</taxon>
        <taxon>Gunneridae</taxon>
        <taxon>Pentapetalae</taxon>
        <taxon>rosids</taxon>
        <taxon>fabids</taxon>
        <taxon>Fabales</taxon>
        <taxon>Fabaceae</taxon>
        <taxon>Papilionoideae</taxon>
        <taxon>50 kb inversion clade</taxon>
        <taxon>NPAAA clade</taxon>
        <taxon>indigoferoid/millettioid clade</taxon>
        <taxon>Abreae</taxon>
        <taxon>Abrus</taxon>
    </lineage>
</organism>
<dbReference type="Proteomes" id="UP000694853">
    <property type="component" value="Unplaced"/>
</dbReference>
<feature type="domain" description="WRKY" evidence="7">
    <location>
        <begin position="94"/>
        <end position="160"/>
    </location>
</feature>
<dbReference type="GeneID" id="113866227"/>
<evidence type="ECO:0000256" key="4">
    <source>
        <dbReference type="ARBA" id="ARBA00023163"/>
    </source>
</evidence>
<dbReference type="GO" id="GO:0043565">
    <property type="term" value="F:sequence-specific DNA binding"/>
    <property type="evidence" value="ECO:0007669"/>
    <property type="project" value="InterPro"/>
</dbReference>
<protein>
    <submittedName>
        <fullName evidence="9">WRKY transcription factor 18-like</fullName>
    </submittedName>
</protein>
<keyword evidence="2" id="KW-0805">Transcription regulation</keyword>
<dbReference type="AlphaFoldDB" id="A0A8B8LNE5"/>
<dbReference type="InterPro" id="IPR044810">
    <property type="entry name" value="WRKY_plant"/>
</dbReference>
<keyword evidence="3" id="KW-0238">DNA-binding</keyword>
<evidence type="ECO:0000256" key="6">
    <source>
        <dbReference type="SAM" id="Coils"/>
    </source>
</evidence>
<evidence type="ECO:0000313" key="9">
    <source>
        <dbReference type="RefSeq" id="XP_027356908.1"/>
    </source>
</evidence>
<dbReference type="PANTHER" id="PTHR31429:SF38">
    <property type="entry name" value="WRKY TRANSCRIPTION FACTOR 40-RELATED"/>
    <property type="match status" value="1"/>
</dbReference>
<dbReference type="Pfam" id="PF03106">
    <property type="entry name" value="WRKY"/>
    <property type="match status" value="1"/>
</dbReference>
<reference evidence="8" key="1">
    <citation type="journal article" date="2019" name="Toxins">
        <title>Detection of Abrin-Like and Prepropulchellin-Like Toxin Genes and Transcripts Using Whole Genome Sequencing and Full-Length Transcript Sequencing of Abrus precatorius.</title>
        <authorList>
            <person name="Hovde B.T."/>
            <person name="Daligault H.E."/>
            <person name="Hanschen E.R."/>
            <person name="Kunde Y.A."/>
            <person name="Johnson M.B."/>
            <person name="Starkenburg S.R."/>
            <person name="Johnson S.L."/>
        </authorList>
    </citation>
    <scope>NUCLEOTIDE SEQUENCE [LARGE SCALE GENOMIC DNA]</scope>
</reference>
<proteinExistence type="predicted"/>
<keyword evidence="4" id="KW-0804">Transcription</keyword>